<sequence>MFETLLTLCLAGAPEVCREALIPGPVHAAESVCVAALDEARAPSAPGLVPRGPPFCAEGAPGLAVRQIAPGVYVHRGEIAEPDAANRGDVANLGFVVGARSIAVIDSGTTAAVGEDLWRALREVSDLPVSHLILTHIHPDHALGAAVFADAGAEILGHARHDRAMADRVENYLQSLRNTLGPGALIGTRAVGLSRAIDGADEIDLGGRVLALRAWPPSHTGTDLTVLDRQTGTLFAGDLVFDGHTPALDGSLRGWLAVMEELMAEGFARVVPGHGGPVLDWPDGGTAQFRYLERLAGDTRAAIAEGQRIGEAVETIGQSEARHWALFDAYNTRNATVAFTELEWE</sequence>
<dbReference type="NCBIfam" id="TIGR04559">
    <property type="entry name" value="SoxH_rel_PQQ_2"/>
    <property type="match status" value="1"/>
</dbReference>
<dbReference type="GO" id="GO:0016787">
    <property type="term" value="F:hydrolase activity"/>
    <property type="evidence" value="ECO:0007669"/>
    <property type="project" value="UniProtKB-KW"/>
</dbReference>
<dbReference type="InterPro" id="IPR036866">
    <property type="entry name" value="RibonucZ/Hydroxyglut_hydro"/>
</dbReference>
<evidence type="ECO:0000259" key="2">
    <source>
        <dbReference type="SMART" id="SM00849"/>
    </source>
</evidence>
<reference evidence="3 4" key="1">
    <citation type="submission" date="2016-10" db="EMBL/GenBank/DDBJ databases">
        <authorList>
            <person name="de Groot N.N."/>
        </authorList>
    </citation>
    <scope>NUCLEOTIDE SEQUENCE [LARGE SCALE GENOMIC DNA]</scope>
    <source>
        <strain evidence="4">KMM 9023,NRIC 0796,JCM 17311,KCTC 23692</strain>
    </source>
</reference>
<name>A0A1I6D406_9RHOB</name>
<keyword evidence="4" id="KW-1185">Reference proteome</keyword>
<dbReference type="CDD" id="cd16282">
    <property type="entry name" value="metallo-hydrolase-like_MBL-fold"/>
    <property type="match status" value="1"/>
</dbReference>
<gene>
    <name evidence="3" type="ORF">SAMN04515673_10291</name>
</gene>
<organism evidence="3 4">
    <name type="scientific">Poseidonocella sedimentorum</name>
    <dbReference type="NCBI Taxonomy" id="871652"/>
    <lineage>
        <taxon>Bacteria</taxon>
        <taxon>Pseudomonadati</taxon>
        <taxon>Pseudomonadota</taxon>
        <taxon>Alphaproteobacteria</taxon>
        <taxon>Rhodobacterales</taxon>
        <taxon>Roseobacteraceae</taxon>
        <taxon>Poseidonocella</taxon>
    </lineage>
</organism>
<evidence type="ECO:0000313" key="4">
    <source>
        <dbReference type="Proteomes" id="UP000199302"/>
    </source>
</evidence>
<dbReference type="PANTHER" id="PTHR42951">
    <property type="entry name" value="METALLO-BETA-LACTAMASE DOMAIN-CONTAINING"/>
    <property type="match status" value="1"/>
</dbReference>
<dbReference type="SMART" id="SM00849">
    <property type="entry name" value="Lactamase_B"/>
    <property type="match status" value="1"/>
</dbReference>
<dbReference type="STRING" id="871652.SAMN04515673_10291"/>
<dbReference type="Proteomes" id="UP000199302">
    <property type="component" value="Unassembled WGS sequence"/>
</dbReference>
<keyword evidence="3" id="KW-0378">Hydrolase</keyword>
<dbReference type="SUPFAM" id="SSF56281">
    <property type="entry name" value="Metallo-hydrolase/oxidoreductase"/>
    <property type="match status" value="1"/>
</dbReference>
<dbReference type="InterPro" id="IPR001279">
    <property type="entry name" value="Metallo-B-lactamas"/>
</dbReference>
<dbReference type="InterPro" id="IPR050855">
    <property type="entry name" value="NDM-1-like"/>
</dbReference>
<dbReference type="PANTHER" id="PTHR42951:SF4">
    <property type="entry name" value="ACYL-COENZYME A THIOESTERASE MBLAC2"/>
    <property type="match status" value="1"/>
</dbReference>
<feature type="domain" description="Metallo-beta-lactamase" evidence="2">
    <location>
        <begin position="90"/>
        <end position="274"/>
    </location>
</feature>
<dbReference type="GO" id="GO:0017001">
    <property type="term" value="P:antibiotic catabolic process"/>
    <property type="evidence" value="ECO:0007669"/>
    <property type="project" value="UniProtKB-ARBA"/>
</dbReference>
<comment type="similarity">
    <text evidence="1">Belongs to the metallo-beta-lactamase superfamily. Class-B beta-lactamase family.</text>
</comment>
<dbReference type="EMBL" id="FOYI01000002">
    <property type="protein sequence ID" value="SFR00111.1"/>
    <property type="molecule type" value="Genomic_DNA"/>
</dbReference>
<dbReference type="InterPro" id="IPR030829">
    <property type="entry name" value="SoxH-rel_PQQ_2"/>
</dbReference>
<accession>A0A1I6D406</accession>
<proteinExistence type="inferred from homology"/>
<protein>
    <submittedName>
        <fullName evidence="3">Quinoprotein relay system zinc metallohydrolase 2</fullName>
    </submittedName>
</protein>
<dbReference type="AlphaFoldDB" id="A0A1I6D406"/>
<dbReference type="OrthoDB" id="420651at2"/>
<dbReference type="Pfam" id="PF00753">
    <property type="entry name" value="Lactamase_B"/>
    <property type="match status" value="1"/>
</dbReference>
<evidence type="ECO:0000313" key="3">
    <source>
        <dbReference type="EMBL" id="SFR00111.1"/>
    </source>
</evidence>
<dbReference type="Gene3D" id="3.60.15.10">
    <property type="entry name" value="Ribonuclease Z/Hydroxyacylglutathione hydrolase-like"/>
    <property type="match status" value="1"/>
</dbReference>
<dbReference type="RefSeq" id="WP_092076655.1">
    <property type="nucleotide sequence ID" value="NZ_FOYI01000002.1"/>
</dbReference>
<evidence type="ECO:0000256" key="1">
    <source>
        <dbReference type="ARBA" id="ARBA00005250"/>
    </source>
</evidence>